<feature type="chain" id="PRO_5040302646" evidence="1">
    <location>
        <begin position="24"/>
        <end position="98"/>
    </location>
</feature>
<feature type="signal peptide" evidence="1">
    <location>
        <begin position="1"/>
        <end position="23"/>
    </location>
</feature>
<reference evidence="2" key="1">
    <citation type="submission" date="2021-06" db="EMBL/GenBank/DDBJ databases">
        <authorList>
            <person name="Kallberg Y."/>
            <person name="Tangrot J."/>
            <person name="Rosling A."/>
        </authorList>
    </citation>
    <scope>NUCLEOTIDE SEQUENCE</scope>
    <source>
        <strain evidence="2">87-6 pot B 2015</strain>
    </source>
</reference>
<accession>A0A9N9BMC5</accession>
<evidence type="ECO:0000313" key="3">
    <source>
        <dbReference type="Proteomes" id="UP000789375"/>
    </source>
</evidence>
<dbReference type="AlphaFoldDB" id="A0A9N9BMC5"/>
<comment type="caution">
    <text evidence="2">The sequence shown here is derived from an EMBL/GenBank/DDBJ whole genome shotgun (WGS) entry which is preliminary data.</text>
</comment>
<keyword evidence="3" id="KW-1185">Reference proteome</keyword>
<evidence type="ECO:0000313" key="2">
    <source>
        <dbReference type="EMBL" id="CAG8570691.1"/>
    </source>
</evidence>
<sequence length="98" mass="11439">MILWYYLYHFVILCVFTIRNIEQKTSPIDTGKNSAAERFRKPLLSPEHKCGQMDIFITIAQVPVFEMDVFRFESIHKVAIEVDSGEQIEKIRTSAFVL</sequence>
<gene>
    <name evidence="2" type="ORF">FMOSSE_LOCUS7437</name>
</gene>
<keyword evidence="1" id="KW-0732">Signal</keyword>
<dbReference type="EMBL" id="CAJVPP010001736">
    <property type="protein sequence ID" value="CAG8570691.1"/>
    <property type="molecule type" value="Genomic_DNA"/>
</dbReference>
<proteinExistence type="predicted"/>
<dbReference type="Proteomes" id="UP000789375">
    <property type="component" value="Unassembled WGS sequence"/>
</dbReference>
<evidence type="ECO:0000256" key="1">
    <source>
        <dbReference type="SAM" id="SignalP"/>
    </source>
</evidence>
<protein>
    <submittedName>
        <fullName evidence="2">6883_t:CDS:1</fullName>
    </submittedName>
</protein>
<organism evidence="2 3">
    <name type="scientific">Funneliformis mosseae</name>
    <name type="common">Endomycorrhizal fungus</name>
    <name type="synonym">Glomus mosseae</name>
    <dbReference type="NCBI Taxonomy" id="27381"/>
    <lineage>
        <taxon>Eukaryota</taxon>
        <taxon>Fungi</taxon>
        <taxon>Fungi incertae sedis</taxon>
        <taxon>Mucoromycota</taxon>
        <taxon>Glomeromycotina</taxon>
        <taxon>Glomeromycetes</taxon>
        <taxon>Glomerales</taxon>
        <taxon>Glomeraceae</taxon>
        <taxon>Funneliformis</taxon>
    </lineage>
</organism>
<name>A0A9N9BMC5_FUNMO</name>